<dbReference type="GO" id="GO:0005634">
    <property type="term" value="C:nucleus"/>
    <property type="evidence" value="ECO:0007669"/>
    <property type="project" value="TreeGrafter"/>
</dbReference>
<proteinExistence type="predicted"/>
<dbReference type="AlphaFoldDB" id="A0A922IY65"/>
<organism evidence="3 4">
    <name type="scientific">Carya illinoinensis</name>
    <name type="common">Pecan</name>
    <dbReference type="NCBI Taxonomy" id="32201"/>
    <lineage>
        <taxon>Eukaryota</taxon>
        <taxon>Viridiplantae</taxon>
        <taxon>Streptophyta</taxon>
        <taxon>Embryophyta</taxon>
        <taxon>Tracheophyta</taxon>
        <taxon>Spermatophyta</taxon>
        <taxon>Magnoliopsida</taxon>
        <taxon>eudicotyledons</taxon>
        <taxon>Gunneridae</taxon>
        <taxon>Pentapetalae</taxon>
        <taxon>rosids</taxon>
        <taxon>fabids</taxon>
        <taxon>Fagales</taxon>
        <taxon>Juglandaceae</taxon>
        <taxon>Carya</taxon>
    </lineage>
</organism>
<dbReference type="InterPro" id="IPR044277">
    <property type="entry name" value="GIP1"/>
</dbReference>
<feature type="compositionally biased region" description="Low complexity" evidence="1">
    <location>
        <begin position="541"/>
        <end position="552"/>
    </location>
</feature>
<feature type="compositionally biased region" description="Basic and acidic residues" evidence="1">
    <location>
        <begin position="78"/>
        <end position="91"/>
    </location>
</feature>
<dbReference type="Pfam" id="PF06972">
    <property type="entry name" value="GIP1_N"/>
    <property type="match status" value="1"/>
</dbReference>
<feature type="compositionally biased region" description="Basic and acidic residues" evidence="1">
    <location>
        <begin position="292"/>
        <end position="313"/>
    </location>
</feature>
<accession>A0A922IY65</accession>
<evidence type="ECO:0000313" key="3">
    <source>
        <dbReference type="EMBL" id="KAG6685973.1"/>
    </source>
</evidence>
<feature type="region of interest" description="Disordered" evidence="1">
    <location>
        <begin position="528"/>
        <end position="563"/>
    </location>
</feature>
<name>A0A922IY65_CARIL</name>
<feature type="compositionally biased region" description="Polar residues" evidence="1">
    <location>
        <begin position="444"/>
        <end position="455"/>
    </location>
</feature>
<dbReference type="EMBL" id="CM031836">
    <property type="protein sequence ID" value="KAG6685973.1"/>
    <property type="molecule type" value="Genomic_DNA"/>
</dbReference>
<feature type="domain" description="GBF-interacting protein 1 N-terminal" evidence="2">
    <location>
        <begin position="20"/>
        <end position="80"/>
    </location>
</feature>
<feature type="compositionally biased region" description="Gly residues" evidence="1">
    <location>
        <begin position="1"/>
        <end position="15"/>
    </location>
</feature>
<dbReference type="GO" id="GO:0051082">
    <property type="term" value="F:unfolded protein binding"/>
    <property type="evidence" value="ECO:0007669"/>
    <property type="project" value="TreeGrafter"/>
</dbReference>
<comment type="caution">
    <text evidence="3">The sequence shown here is derived from an EMBL/GenBank/DDBJ whole genome shotgun (WGS) entry which is preliminary data.</text>
</comment>
<feature type="compositionally biased region" description="Low complexity" evidence="1">
    <location>
        <begin position="159"/>
        <end position="177"/>
    </location>
</feature>
<dbReference type="Proteomes" id="UP000811246">
    <property type="component" value="Chromosome 12"/>
</dbReference>
<protein>
    <recommendedName>
        <fullName evidence="2">GBF-interacting protein 1 N-terminal domain-containing protein</fullName>
    </recommendedName>
</protein>
<gene>
    <name evidence="3" type="ORF">I3842_12G138800</name>
</gene>
<reference evidence="3" key="1">
    <citation type="submission" date="2021-01" db="EMBL/GenBank/DDBJ databases">
        <authorList>
            <person name="Lovell J.T."/>
            <person name="Bentley N."/>
            <person name="Bhattarai G."/>
            <person name="Jenkins J.W."/>
            <person name="Sreedasyam A."/>
            <person name="Alarcon Y."/>
            <person name="Bock C."/>
            <person name="Boston L."/>
            <person name="Carlson J."/>
            <person name="Cervantes K."/>
            <person name="Clermont K."/>
            <person name="Krom N."/>
            <person name="Kubenka K."/>
            <person name="Mamidi S."/>
            <person name="Mattison C."/>
            <person name="Monteros M."/>
            <person name="Pisani C."/>
            <person name="Plott C."/>
            <person name="Rajasekar S."/>
            <person name="Rhein H.S."/>
            <person name="Rohla C."/>
            <person name="Song M."/>
            <person name="Hilaire R.S."/>
            <person name="Shu S."/>
            <person name="Wells L."/>
            <person name="Wang X."/>
            <person name="Webber J."/>
            <person name="Heerema R.J."/>
            <person name="Klein P."/>
            <person name="Conner P."/>
            <person name="Grauke L."/>
            <person name="Grimwood J."/>
            <person name="Schmutz J."/>
            <person name="Randall J.J."/>
        </authorList>
    </citation>
    <scope>NUCLEOTIDE SEQUENCE</scope>
    <source>
        <tissue evidence="3">Leaf</tissue>
    </source>
</reference>
<evidence type="ECO:0000259" key="2">
    <source>
        <dbReference type="Pfam" id="PF06972"/>
    </source>
</evidence>
<dbReference type="PANTHER" id="PTHR46775:SF2">
    <property type="entry name" value="GBF-INTERACTING PROTEIN 1-LIKE"/>
    <property type="match status" value="1"/>
</dbReference>
<dbReference type="InterPro" id="IPR009719">
    <property type="entry name" value="GIP1_N"/>
</dbReference>
<feature type="region of interest" description="Disordered" evidence="1">
    <location>
        <begin position="292"/>
        <end position="317"/>
    </location>
</feature>
<feature type="region of interest" description="Disordered" evidence="1">
    <location>
        <begin position="74"/>
        <end position="108"/>
    </location>
</feature>
<feature type="region of interest" description="Disordered" evidence="1">
    <location>
        <begin position="154"/>
        <end position="193"/>
    </location>
</feature>
<feature type="region of interest" description="Disordered" evidence="1">
    <location>
        <begin position="443"/>
        <end position="510"/>
    </location>
</feature>
<dbReference type="PANTHER" id="PTHR46775">
    <property type="entry name" value="FLOCCULATION PROTEIN (DUF1296)"/>
    <property type="match status" value="1"/>
</dbReference>
<sequence length="784" mass="82749">MNGVAAVGGGGGGGRVSTSIPSHVRRTIHDIREITGKQHSDDEIYAVLKECSMDPDETAQKLLYLDTFHEVKRRRDRRKENLSNRKSEGSRFMHGRLARGGQDYSGGRNVAAREENGISHNTERGRSMPSTFSIAQKTGKNAASLLKKASSVIPNGSRSLSNGNSHNGISSHSSVGGLTNVPKESSAVDANKSGGAPPNYAAVAAFCPTGPAEVIKQVKSTSDSDQLSPSAAPVTVSSACSSGLDPVLMPALFHNPSAVYATEHLGSQMLAAEPNHLQGKKDVPQDVSDLELSKNEKTASEDVSSIHEKESPEKSTAVQTNIVSQSFLPSSVSDNSLVISSSDSASCSTQESDVPKGVISSKVATTIVEVISPSPDELNVNFRPRVTFPNHFWVSEELKNGLTFGNFDSNTGLNLESVGGIGGGNNSSSAVESSQGIYEIAKEPSSNQIVSSNAHDNFPDHEESLPQPVLERVNPSEANVPSAGSKDDELKQKISSPPEGPNPTVQNAPNYNLGLVSTMLGSQLVHFEGSESQAQETSRYSNLSANSPALSSRTPTPPLQSSVIPQSVPVLRQPYPHNFIPYGHYYHPFYMPHLPQYLSHIGFPQQPSTGNVYLTPAPAAHAGVKSSLPQLKPEANAGNPNHIGLPLGGSFIPPPVGYGPGSAVTSGSSAGIEDLATSQLKENHIYTTGPLSEVSAVWIPSQDISSLPVNSSYNFSPHGQHMSFSPAQASHGAFNGIYAGQTLAASSTLLQQSQALAGAVETAGPPSGVFQQPQHAQMNWISNF</sequence>
<feature type="compositionally biased region" description="Polar residues" evidence="1">
    <location>
        <begin position="530"/>
        <end position="540"/>
    </location>
</feature>
<evidence type="ECO:0000313" key="4">
    <source>
        <dbReference type="Proteomes" id="UP000811246"/>
    </source>
</evidence>
<feature type="region of interest" description="Disordered" evidence="1">
    <location>
        <begin position="1"/>
        <end position="20"/>
    </location>
</feature>
<evidence type="ECO:0000256" key="1">
    <source>
        <dbReference type="SAM" id="MobiDB-lite"/>
    </source>
</evidence>